<evidence type="ECO:0008006" key="11">
    <source>
        <dbReference type="Google" id="ProtNLM"/>
    </source>
</evidence>
<dbReference type="OrthoDB" id="206201at2759"/>
<dbReference type="RefSeq" id="XP_038071908.1">
    <property type="nucleotide sequence ID" value="XM_038215980.1"/>
</dbReference>
<protein>
    <recommendedName>
        <fullName evidence="11">Subtilisin</fullName>
    </recommendedName>
</protein>
<evidence type="ECO:0000256" key="1">
    <source>
        <dbReference type="ARBA" id="ARBA00011073"/>
    </source>
</evidence>
<dbReference type="PROSITE" id="PS00136">
    <property type="entry name" value="SUBTILASE_ASP"/>
    <property type="match status" value="1"/>
</dbReference>
<dbReference type="Pfam" id="PF00082">
    <property type="entry name" value="Peptidase_S8"/>
    <property type="match status" value="1"/>
</dbReference>
<keyword evidence="10" id="KW-1185">Reference proteome</keyword>
<dbReference type="InterPro" id="IPR022398">
    <property type="entry name" value="Peptidase_S8_His-AS"/>
</dbReference>
<evidence type="ECO:0000256" key="6">
    <source>
        <dbReference type="RuleBase" id="RU003355"/>
    </source>
</evidence>
<evidence type="ECO:0000256" key="4">
    <source>
        <dbReference type="ARBA" id="ARBA00022825"/>
    </source>
</evidence>
<dbReference type="InterPro" id="IPR015500">
    <property type="entry name" value="Peptidase_S8_subtilisin-rel"/>
</dbReference>
<dbReference type="Gene3D" id="3.30.70.80">
    <property type="entry name" value="Peptidase S8 propeptide/proteinase inhibitor I9"/>
    <property type="match status" value="1"/>
</dbReference>
<dbReference type="GO" id="GO:0005615">
    <property type="term" value="C:extracellular space"/>
    <property type="evidence" value="ECO:0007669"/>
    <property type="project" value="TreeGrafter"/>
</dbReference>
<feature type="domain" description="Peptidase S8/S53" evidence="7">
    <location>
        <begin position="104"/>
        <end position="333"/>
    </location>
</feature>
<dbReference type="InterPro" id="IPR034193">
    <property type="entry name" value="PCSK9_ProteinaseK-like"/>
</dbReference>
<dbReference type="InterPro" id="IPR036852">
    <property type="entry name" value="Peptidase_S8/S53_dom_sf"/>
</dbReference>
<evidence type="ECO:0000256" key="5">
    <source>
        <dbReference type="PROSITE-ProRule" id="PRU01240"/>
    </source>
</evidence>
<dbReference type="CDD" id="cd04077">
    <property type="entry name" value="Peptidases_S8_PCSK9_ProteinaseK_like"/>
    <property type="match status" value="1"/>
</dbReference>
<evidence type="ECO:0000259" key="8">
    <source>
        <dbReference type="Pfam" id="PF05922"/>
    </source>
</evidence>
<dbReference type="InterPro" id="IPR023827">
    <property type="entry name" value="Peptidase_S8_Asp-AS"/>
</dbReference>
<dbReference type="PANTHER" id="PTHR43806">
    <property type="entry name" value="PEPTIDASE S8"/>
    <property type="match status" value="1"/>
</dbReference>
<dbReference type="GO" id="GO:0004252">
    <property type="term" value="F:serine-type endopeptidase activity"/>
    <property type="evidence" value="ECO:0007669"/>
    <property type="project" value="UniProtKB-UniRule"/>
</dbReference>
<dbReference type="InterPro" id="IPR050131">
    <property type="entry name" value="Peptidase_S8_subtilisin-like"/>
</dbReference>
<keyword evidence="2 5" id="KW-0645">Protease</keyword>
<evidence type="ECO:0000256" key="2">
    <source>
        <dbReference type="ARBA" id="ARBA00022670"/>
    </source>
</evidence>
<feature type="domain" description="Inhibitor I9" evidence="8">
    <location>
        <begin position="22"/>
        <end position="73"/>
    </location>
</feature>
<dbReference type="AlphaFoldDB" id="A0A914B702"/>
<dbReference type="InterPro" id="IPR000209">
    <property type="entry name" value="Peptidase_S8/S53_dom"/>
</dbReference>
<evidence type="ECO:0000313" key="9">
    <source>
        <dbReference type="EnsemblMetazoa" id="XP_038071908.1"/>
    </source>
</evidence>
<feature type="active site" description="Charge relay system" evidence="5">
    <location>
        <position position="113"/>
    </location>
</feature>
<evidence type="ECO:0000259" key="7">
    <source>
        <dbReference type="Pfam" id="PF00082"/>
    </source>
</evidence>
<dbReference type="PROSITE" id="PS00138">
    <property type="entry name" value="SUBTILASE_SER"/>
    <property type="match status" value="1"/>
</dbReference>
<dbReference type="EnsemblMetazoa" id="XM_038215980.1">
    <property type="protein sequence ID" value="XP_038071908.1"/>
    <property type="gene ID" value="LOC119740618"/>
</dbReference>
<feature type="active site" description="Charge relay system" evidence="5">
    <location>
        <position position="144"/>
    </location>
</feature>
<dbReference type="InterPro" id="IPR037045">
    <property type="entry name" value="S8pro/Inhibitor_I9_sf"/>
</dbReference>
<dbReference type="InterPro" id="IPR023828">
    <property type="entry name" value="Peptidase_S8_Ser-AS"/>
</dbReference>
<evidence type="ECO:0000313" key="10">
    <source>
        <dbReference type="Proteomes" id="UP000887568"/>
    </source>
</evidence>
<dbReference type="SUPFAM" id="SSF54897">
    <property type="entry name" value="Protease propeptides/inhibitors"/>
    <property type="match status" value="1"/>
</dbReference>
<evidence type="ECO:0000256" key="3">
    <source>
        <dbReference type="ARBA" id="ARBA00022801"/>
    </source>
</evidence>
<dbReference type="Proteomes" id="UP000887568">
    <property type="component" value="Unplaced"/>
</dbReference>
<dbReference type="PROSITE" id="PS00137">
    <property type="entry name" value="SUBTILASE_HIS"/>
    <property type="match status" value="1"/>
</dbReference>
<dbReference type="GeneID" id="119740618"/>
<keyword evidence="4 5" id="KW-0720">Serine protease</keyword>
<dbReference type="SUPFAM" id="SSF52743">
    <property type="entry name" value="Subtilisin-like"/>
    <property type="match status" value="1"/>
</dbReference>
<sequence>MYGTEKNRDDLDVDTVADGIQRRVQQRRLGRADVSHRYHRVLKGMAAELSEEALEYIRSLDEVEYVSEDGVAHAMGQPWGLDRIDQRDLPLDQSYKTFSEFKQGAGVEIWVLDTGIRPTHKEFGGRASIELDTYGEDGTDCNGHGTHCAGIAAGSFYGVAKKASIKSIKVLGPCDSNGGYSRIIKGFDHVLKNAKKPAVVSMSIGGTKSWSMEQAVKKVVWDGIPVVVAAGNSNKKACDTSPAYLGEVITVGATRSNDQRASYSNYGECVDIFAPGSQIPSAYWKSDTSVKTMGGTSMACPHVAGLSALYLAQNPGLKPAGVKFKLRKDATKDKISDVKTGSPNLLTHVQPN</sequence>
<dbReference type="FunFam" id="3.40.50.200:FF:000014">
    <property type="entry name" value="Proteinase K"/>
    <property type="match status" value="1"/>
</dbReference>
<proteinExistence type="inferred from homology"/>
<comment type="similarity">
    <text evidence="1 5 6">Belongs to the peptidase S8 family.</text>
</comment>
<dbReference type="PRINTS" id="PR00723">
    <property type="entry name" value="SUBTILISIN"/>
</dbReference>
<feature type="active site" description="Charge relay system" evidence="5">
    <location>
        <position position="297"/>
    </location>
</feature>
<dbReference type="PANTHER" id="PTHR43806:SF58">
    <property type="entry name" value="ALKALINE PROTEASE 1-RELATED"/>
    <property type="match status" value="1"/>
</dbReference>
<dbReference type="Gene3D" id="3.40.50.200">
    <property type="entry name" value="Peptidase S8/S53 domain"/>
    <property type="match status" value="1"/>
</dbReference>
<keyword evidence="3 5" id="KW-0378">Hydrolase</keyword>
<organism evidence="9 10">
    <name type="scientific">Patiria miniata</name>
    <name type="common">Bat star</name>
    <name type="synonym">Asterina miniata</name>
    <dbReference type="NCBI Taxonomy" id="46514"/>
    <lineage>
        <taxon>Eukaryota</taxon>
        <taxon>Metazoa</taxon>
        <taxon>Echinodermata</taxon>
        <taxon>Eleutherozoa</taxon>
        <taxon>Asterozoa</taxon>
        <taxon>Asteroidea</taxon>
        <taxon>Valvatacea</taxon>
        <taxon>Valvatida</taxon>
        <taxon>Asterinidae</taxon>
        <taxon>Patiria</taxon>
    </lineage>
</organism>
<dbReference type="OMA" id="YGMSGIN"/>
<dbReference type="InterPro" id="IPR010259">
    <property type="entry name" value="S8pro/Inhibitor_I9"/>
</dbReference>
<dbReference type="Pfam" id="PF05922">
    <property type="entry name" value="Inhibitor_I9"/>
    <property type="match status" value="1"/>
</dbReference>
<accession>A0A914B702</accession>
<dbReference type="GO" id="GO:0006508">
    <property type="term" value="P:proteolysis"/>
    <property type="evidence" value="ECO:0007669"/>
    <property type="project" value="UniProtKB-KW"/>
</dbReference>
<name>A0A914B702_PATMI</name>
<dbReference type="PROSITE" id="PS51892">
    <property type="entry name" value="SUBTILASE"/>
    <property type="match status" value="1"/>
</dbReference>
<reference evidence="9" key="1">
    <citation type="submission" date="2022-11" db="UniProtKB">
        <authorList>
            <consortium name="EnsemblMetazoa"/>
        </authorList>
    </citation>
    <scope>IDENTIFICATION</scope>
</reference>